<evidence type="ECO:0000256" key="4">
    <source>
        <dbReference type="ARBA" id="ARBA00022833"/>
    </source>
</evidence>
<dbReference type="HOGENOM" id="CLU_002640_1_1_1"/>
<keyword evidence="6 7" id="KW-0175">Coiled coil</keyword>
<dbReference type="AlphaFoldDB" id="W1PV22"/>
<comment type="similarity">
    <text evidence="6">Belongs to the BRE1 family.</text>
</comment>
<dbReference type="PANTHER" id="PTHR23163">
    <property type="entry name" value="RING FINGER PROTEIN-RELATED"/>
    <property type="match status" value="1"/>
</dbReference>
<dbReference type="OMA" id="MGSMGDS"/>
<gene>
    <name evidence="9" type="ORF">AMTR_s00024p00181670</name>
</gene>
<evidence type="ECO:0000256" key="7">
    <source>
        <dbReference type="SAM" id="Coils"/>
    </source>
</evidence>
<name>W1PV22_AMBTC</name>
<dbReference type="EC" id="2.3.2.27" evidence="6"/>
<keyword evidence="5 6" id="KW-0539">Nucleus</keyword>
<evidence type="ECO:0000256" key="8">
    <source>
        <dbReference type="SAM" id="MobiDB-lite"/>
    </source>
</evidence>
<evidence type="ECO:0000256" key="5">
    <source>
        <dbReference type="ARBA" id="ARBA00023242"/>
    </source>
</evidence>
<reference evidence="10" key="1">
    <citation type="journal article" date="2013" name="Science">
        <title>The Amborella genome and the evolution of flowering plants.</title>
        <authorList>
            <consortium name="Amborella Genome Project"/>
        </authorList>
    </citation>
    <scope>NUCLEOTIDE SEQUENCE [LARGE SCALE GENOMIC DNA]</scope>
</reference>
<evidence type="ECO:0000256" key="3">
    <source>
        <dbReference type="ARBA" id="ARBA00022771"/>
    </source>
</evidence>
<feature type="coiled-coil region" evidence="7">
    <location>
        <begin position="247"/>
        <end position="274"/>
    </location>
</feature>
<keyword evidence="4 6" id="KW-0862">Zinc</keyword>
<dbReference type="PANTHER" id="PTHR23163:SF8">
    <property type="entry name" value="E3 UBIQUITIN-PROTEIN LIGASE BRE1-LIKE 2"/>
    <property type="match status" value="1"/>
</dbReference>
<evidence type="ECO:0000256" key="2">
    <source>
        <dbReference type="ARBA" id="ARBA00022723"/>
    </source>
</evidence>
<dbReference type="eggNOG" id="KOG0978">
    <property type="taxonomic scope" value="Eukaryota"/>
</dbReference>
<dbReference type="GO" id="GO:0008270">
    <property type="term" value="F:zinc ion binding"/>
    <property type="evidence" value="ECO:0007669"/>
    <property type="project" value="UniProtKB-KW"/>
</dbReference>
<accession>W1PV22</accession>
<dbReference type="GO" id="GO:0016567">
    <property type="term" value="P:protein ubiquitination"/>
    <property type="evidence" value="ECO:0007669"/>
    <property type="project" value="UniProtKB-UniRule"/>
</dbReference>
<proteinExistence type="inferred from homology"/>
<keyword evidence="2 6" id="KW-0479">Metal-binding</keyword>
<keyword evidence="6" id="KW-0156">Chromatin regulator</keyword>
<dbReference type="Gramene" id="ERN11145">
    <property type="protein sequence ID" value="ERN11145"/>
    <property type="gene ID" value="AMTR_s00024p00181670"/>
</dbReference>
<evidence type="ECO:0000256" key="6">
    <source>
        <dbReference type="RuleBase" id="RU365038"/>
    </source>
</evidence>
<comment type="subcellular location">
    <subcellularLocation>
        <location evidence="1 6">Nucleus</location>
    </subcellularLocation>
</comment>
<dbReference type="Proteomes" id="UP000017836">
    <property type="component" value="Unassembled WGS sequence"/>
</dbReference>
<dbReference type="GO" id="GO:0005634">
    <property type="term" value="C:nucleus"/>
    <property type="evidence" value="ECO:0007669"/>
    <property type="project" value="UniProtKB-SubCell"/>
</dbReference>
<dbReference type="InterPro" id="IPR013956">
    <property type="entry name" value="E3_ubiquit_lig_Bre1"/>
</dbReference>
<keyword evidence="10" id="KW-1185">Reference proteome</keyword>
<dbReference type="EMBL" id="KI392710">
    <property type="protein sequence ID" value="ERN11145.1"/>
    <property type="molecule type" value="Genomic_DNA"/>
</dbReference>
<keyword evidence="3 6" id="KW-0863">Zinc-finger</keyword>
<feature type="coiled-coil region" evidence="7">
    <location>
        <begin position="309"/>
        <end position="445"/>
    </location>
</feature>
<keyword evidence="6" id="KW-0833">Ubl conjugation pathway</keyword>
<evidence type="ECO:0000313" key="10">
    <source>
        <dbReference type="Proteomes" id="UP000017836"/>
    </source>
</evidence>
<keyword evidence="6" id="KW-0808">Transferase</keyword>
<feature type="region of interest" description="Disordered" evidence="8">
    <location>
        <begin position="1"/>
        <end position="35"/>
    </location>
</feature>
<comment type="catalytic activity">
    <reaction evidence="6">
        <text>S-ubiquitinyl-[E2 ubiquitin-conjugating enzyme]-L-cysteine + [acceptor protein]-L-lysine = [E2 ubiquitin-conjugating enzyme]-L-cysteine + N(6)-ubiquitinyl-[acceptor protein]-L-lysine.</text>
        <dbReference type="EC" id="2.3.2.27"/>
    </reaction>
</comment>
<sequence>MGSAEEEEEPEKKRPHLSPLTPMAKKQSSPPPENRTVDAAVLQYENQKLFQQLDTQKNELHALQGKFNELKDKQISYDETLIAVNRLWNQLEDDLVLLGIRAGSINENWFHYLDHLEQSTVSSCPSEETFLWRLLEAGATENGAANGTMDHVQQALVSRQSSTLALMVRLEETIAAQRAKSEALCPASLGNLSSEDAFIELHKIDNALKEEVKNMCRAIDVLHLKHKAYAIEMQNYLNSHTKDQTEIKRLTGELEEIMTELEESRRKLVNLKMQKNVAAGTLTPVLNVIKRSISLEKCPEKNKSLRELKDALEEAKTLATSRLSELQDAHEENLSLSKKLRTLQNDMKDDKYVVSSRPYIILSDRIQRLKVELERYKGTVDTLQADRNNLLRREKEMNTNFENADAAKSSMSNAEARVEELELQLRKCITEKNDLEMMLEETEQDAVYGITEAMRIT</sequence>
<comment type="pathway">
    <text evidence="6">Protein modification; protein ubiquitination.</text>
</comment>
<dbReference type="UniPathway" id="UPA00143"/>
<evidence type="ECO:0000313" key="9">
    <source>
        <dbReference type="EMBL" id="ERN11145.1"/>
    </source>
</evidence>
<dbReference type="STRING" id="13333.W1PV22"/>
<evidence type="ECO:0000256" key="1">
    <source>
        <dbReference type="ARBA" id="ARBA00004123"/>
    </source>
</evidence>
<dbReference type="GO" id="GO:0061630">
    <property type="term" value="F:ubiquitin protein ligase activity"/>
    <property type="evidence" value="ECO:0007669"/>
    <property type="project" value="UniProtKB-EC"/>
</dbReference>
<dbReference type="GO" id="GO:0006325">
    <property type="term" value="P:chromatin organization"/>
    <property type="evidence" value="ECO:0007669"/>
    <property type="project" value="UniProtKB-KW"/>
</dbReference>
<organism evidence="9 10">
    <name type="scientific">Amborella trichopoda</name>
    <dbReference type="NCBI Taxonomy" id="13333"/>
    <lineage>
        <taxon>Eukaryota</taxon>
        <taxon>Viridiplantae</taxon>
        <taxon>Streptophyta</taxon>
        <taxon>Embryophyta</taxon>
        <taxon>Tracheophyta</taxon>
        <taxon>Spermatophyta</taxon>
        <taxon>Magnoliopsida</taxon>
        <taxon>Amborellales</taxon>
        <taxon>Amborellaceae</taxon>
        <taxon>Amborella</taxon>
    </lineage>
</organism>
<protein>
    <recommendedName>
        <fullName evidence="6">E3 ubiquitin protein ligase</fullName>
        <ecNumber evidence="6">2.3.2.27</ecNumber>
    </recommendedName>
</protein>
<feature type="coiled-coil region" evidence="7">
    <location>
        <begin position="46"/>
        <end position="73"/>
    </location>
</feature>